<gene>
    <name evidence="2" type="ORF">RB2654_02214</name>
</gene>
<dbReference type="HOGENOM" id="CLU_027480_3_0_5"/>
<evidence type="ECO:0000313" key="2">
    <source>
        <dbReference type="EMBL" id="EAQ13490.1"/>
    </source>
</evidence>
<proteinExistence type="predicted"/>
<dbReference type="InterPro" id="IPR015943">
    <property type="entry name" value="WD40/YVTN_repeat-like_dom_sf"/>
</dbReference>
<dbReference type="InterPro" id="IPR018391">
    <property type="entry name" value="PQQ_b-propeller_rpt"/>
</dbReference>
<dbReference type="EMBL" id="AAMT01000004">
    <property type="protein sequence ID" value="EAQ13490.1"/>
    <property type="molecule type" value="Genomic_DNA"/>
</dbReference>
<accession>A3VDA4</accession>
<protein>
    <submittedName>
        <fullName evidence="2">Putative quinoprotein</fullName>
    </submittedName>
</protein>
<organism evidence="2 3">
    <name type="scientific">Maritimibacter alkaliphilus HTCC2654</name>
    <dbReference type="NCBI Taxonomy" id="314271"/>
    <lineage>
        <taxon>Bacteria</taxon>
        <taxon>Pseudomonadati</taxon>
        <taxon>Pseudomonadota</taxon>
        <taxon>Alphaproteobacteria</taxon>
        <taxon>Rhodobacterales</taxon>
        <taxon>Roseobacteraceae</taxon>
        <taxon>Maritimibacter</taxon>
    </lineage>
</organism>
<comment type="caution">
    <text evidence="2">The sequence shown here is derived from an EMBL/GenBank/DDBJ whole genome shotgun (WGS) entry which is preliminary data.</text>
</comment>
<dbReference type="PANTHER" id="PTHR34512">
    <property type="entry name" value="CELL SURFACE PROTEIN"/>
    <property type="match status" value="1"/>
</dbReference>
<dbReference type="eggNOG" id="COG1520">
    <property type="taxonomic scope" value="Bacteria"/>
</dbReference>
<feature type="domain" description="Pyrrolo-quinoline quinone repeat" evidence="1">
    <location>
        <begin position="153"/>
        <end position="387"/>
    </location>
</feature>
<dbReference type="STRING" id="314271.RB2654_02214"/>
<feature type="domain" description="Pyrrolo-quinoline quinone repeat" evidence="1">
    <location>
        <begin position="409"/>
        <end position="470"/>
    </location>
</feature>
<dbReference type="SMART" id="SM00564">
    <property type="entry name" value="PQQ"/>
    <property type="match status" value="7"/>
</dbReference>
<sequence>MTGRARSDRVREKNGQILGDTRVTRKGLIALALVGAVGALSACDRDVIFQGKRENIYSPDPAIVGEDAAAAFVREQAEAEANVTRAVSLPGMSSLGSWTQVAANAQNNVPHVAFSSAPQVIFNTDFGQGSTRKYKITAEPVIAGGQVFVMDSQSTVAALTTGGERLWTSDLTPPGERAGQASGGGLAYANGLVLASTGYGELVAIDAGSGAVRWRQDLGSPGSGAPTVSGNTAYVMSTANVGYAVNISNGRLVWRLPGTPQAPGVIGASSPAVSGNTIVMPFSLESLVGVDANKGEPSWVVPVKGKRNGQAYNILSEITGAPVVNGSMIYAGTVAGASVGVSTNGQLRWTALEGATGPMVVAGGSLFMVGDNLELVRLDASTGKRVWGVPLPGYENEKPRRFKAIYPSYGPTLAGGRLWVASGDKMLRAFDPASGSLVGAVELPAGAASRPVIVGGIAYIVSEKGSLMALR</sequence>
<name>A3VDA4_9RHOB</name>
<dbReference type="AlphaFoldDB" id="A3VDA4"/>
<evidence type="ECO:0000259" key="1">
    <source>
        <dbReference type="Pfam" id="PF13360"/>
    </source>
</evidence>
<keyword evidence="3" id="KW-1185">Reference proteome</keyword>
<evidence type="ECO:0000313" key="3">
    <source>
        <dbReference type="Proteomes" id="UP000002931"/>
    </source>
</evidence>
<dbReference type="InterPro" id="IPR011047">
    <property type="entry name" value="Quinoprotein_ADH-like_sf"/>
</dbReference>
<dbReference type="InterPro" id="IPR002372">
    <property type="entry name" value="PQQ_rpt_dom"/>
</dbReference>
<reference evidence="2 3" key="1">
    <citation type="journal article" date="2010" name="J. Bacteriol.">
        <title>Genome sequences of Pelagibaca bermudensis HTCC2601T and Maritimibacter alkaliphilus HTCC2654T, the type strains of two marine Roseobacter genera.</title>
        <authorList>
            <person name="Thrash J.C."/>
            <person name="Cho J.C."/>
            <person name="Ferriera S."/>
            <person name="Johnson J."/>
            <person name="Vergin K.L."/>
            <person name="Giovannoni S.J."/>
        </authorList>
    </citation>
    <scope>NUCLEOTIDE SEQUENCE [LARGE SCALE GENOMIC DNA]</scope>
    <source>
        <strain evidence="2 3">HTCC2654</strain>
    </source>
</reference>
<dbReference type="Pfam" id="PF13360">
    <property type="entry name" value="PQQ_2"/>
    <property type="match status" value="2"/>
</dbReference>
<dbReference type="Proteomes" id="UP000002931">
    <property type="component" value="Unassembled WGS sequence"/>
</dbReference>
<dbReference type="Gene3D" id="2.130.10.10">
    <property type="entry name" value="YVTN repeat-like/Quinoprotein amine dehydrogenase"/>
    <property type="match status" value="1"/>
</dbReference>
<dbReference type="PANTHER" id="PTHR34512:SF30">
    <property type="entry name" value="OUTER MEMBRANE PROTEIN ASSEMBLY FACTOR BAMB"/>
    <property type="match status" value="1"/>
</dbReference>
<dbReference type="SUPFAM" id="SSF50998">
    <property type="entry name" value="Quinoprotein alcohol dehydrogenase-like"/>
    <property type="match status" value="1"/>
</dbReference>